<sequence length="168" mass="19683">MEAAQFKAEVFCWKDLLYRLALRLLNNTSEAEDAVQHTMMNMWQKKDELNKIENVKSFVITALKNDCLNRLKKEKTIERHHGQFGKMQSFSLEVPNGNMLAIIKNEINKLPEKQRLIIQLCDVEGYDTKEIAGIMDIDEGAVRTNLSRARQKVKMQIIKLREYEERKL</sequence>
<keyword evidence="5" id="KW-0804">Transcription</keyword>
<evidence type="ECO:0000256" key="3">
    <source>
        <dbReference type="ARBA" id="ARBA00023082"/>
    </source>
</evidence>
<dbReference type="PANTHER" id="PTHR43133">
    <property type="entry name" value="RNA POLYMERASE ECF-TYPE SIGMA FACTO"/>
    <property type="match status" value="1"/>
</dbReference>
<dbReference type="PANTHER" id="PTHR43133:SF8">
    <property type="entry name" value="RNA POLYMERASE SIGMA FACTOR HI_1459-RELATED"/>
    <property type="match status" value="1"/>
</dbReference>
<dbReference type="InterPro" id="IPR013324">
    <property type="entry name" value="RNA_pol_sigma_r3/r4-like"/>
</dbReference>
<keyword evidence="4" id="KW-0238">DNA-binding</keyword>
<organism evidence="8 9">
    <name type="scientific">Hanamia caeni</name>
    <dbReference type="NCBI Taxonomy" id="2294116"/>
    <lineage>
        <taxon>Bacteria</taxon>
        <taxon>Pseudomonadati</taxon>
        <taxon>Bacteroidota</taxon>
        <taxon>Chitinophagia</taxon>
        <taxon>Chitinophagales</taxon>
        <taxon>Chitinophagaceae</taxon>
        <taxon>Hanamia</taxon>
    </lineage>
</organism>
<feature type="domain" description="RNA polymerase sigma factor 70 region 4 type 2" evidence="7">
    <location>
        <begin position="102"/>
        <end position="152"/>
    </location>
</feature>
<dbReference type="GO" id="GO:0016987">
    <property type="term" value="F:sigma factor activity"/>
    <property type="evidence" value="ECO:0007669"/>
    <property type="project" value="UniProtKB-KW"/>
</dbReference>
<evidence type="ECO:0000313" key="8">
    <source>
        <dbReference type="EMBL" id="RNI40086.1"/>
    </source>
</evidence>
<dbReference type="SUPFAM" id="SSF88659">
    <property type="entry name" value="Sigma3 and sigma4 domains of RNA polymerase sigma factors"/>
    <property type="match status" value="1"/>
</dbReference>
<dbReference type="Proteomes" id="UP000267223">
    <property type="component" value="Unassembled WGS sequence"/>
</dbReference>
<dbReference type="NCBIfam" id="TIGR02937">
    <property type="entry name" value="sigma70-ECF"/>
    <property type="match status" value="1"/>
</dbReference>
<evidence type="ECO:0000313" key="9">
    <source>
        <dbReference type="Proteomes" id="UP000267223"/>
    </source>
</evidence>
<dbReference type="Pfam" id="PF08281">
    <property type="entry name" value="Sigma70_r4_2"/>
    <property type="match status" value="1"/>
</dbReference>
<evidence type="ECO:0000256" key="4">
    <source>
        <dbReference type="ARBA" id="ARBA00023125"/>
    </source>
</evidence>
<name>A0A3M9NQN1_9BACT</name>
<keyword evidence="3" id="KW-0731">Sigma factor</keyword>
<accession>A0A3M9NQN1</accession>
<proteinExistence type="inferred from homology"/>
<protein>
    <submittedName>
        <fullName evidence="8">Sigma-70 family RNA polymerase sigma factor</fullName>
    </submittedName>
</protein>
<dbReference type="EMBL" id="RJJR01000001">
    <property type="protein sequence ID" value="RNI40086.1"/>
    <property type="molecule type" value="Genomic_DNA"/>
</dbReference>
<gene>
    <name evidence="8" type="ORF">EFY79_01950</name>
</gene>
<reference evidence="8 9" key="1">
    <citation type="submission" date="2018-11" db="EMBL/GenBank/DDBJ databases">
        <title>Draft genome sequence of Ferruginibacter sp. BO-59.</title>
        <authorList>
            <person name="Im W.T."/>
        </authorList>
    </citation>
    <scope>NUCLEOTIDE SEQUENCE [LARGE SCALE GENOMIC DNA]</scope>
    <source>
        <strain evidence="8 9">BO-59</strain>
    </source>
</reference>
<dbReference type="InterPro" id="IPR014284">
    <property type="entry name" value="RNA_pol_sigma-70_dom"/>
</dbReference>
<dbReference type="InterPro" id="IPR036388">
    <property type="entry name" value="WH-like_DNA-bd_sf"/>
</dbReference>
<dbReference type="InterPro" id="IPR013249">
    <property type="entry name" value="RNA_pol_sigma70_r4_t2"/>
</dbReference>
<dbReference type="RefSeq" id="WP_123118976.1">
    <property type="nucleotide sequence ID" value="NZ_RJJR01000001.1"/>
</dbReference>
<dbReference type="OrthoDB" id="795989at2"/>
<dbReference type="InterPro" id="IPR013325">
    <property type="entry name" value="RNA_pol_sigma_r2"/>
</dbReference>
<feature type="domain" description="RNA polymerase sigma-70 region 2" evidence="6">
    <location>
        <begin position="14"/>
        <end position="75"/>
    </location>
</feature>
<dbReference type="Pfam" id="PF04542">
    <property type="entry name" value="Sigma70_r2"/>
    <property type="match status" value="1"/>
</dbReference>
<evidence type="ECO:0000259" key="6">
    <source>
        <dbReference type="Pfam" id="PF04542"/>
    </source>
</evidence>
<comment type="caution">
    <text evidence="8">The sequence shown here is derived from an EMBL/GenBank/DDBJ whole genome shotgun (WGS) entry which is preliminary data.</text>
</comment>
<dbReference type="InterPro" id="IPR039425">
    <property type="entry name" value="RNA_pol_sigma-70-like"/>
</dbReference>
<evidence type="ECO:0000256" key="5">
    <source>
        <dbReference type="ARBA" id="ARBA00023163"/>
    </source>
</evidence>
<dbReference type="CDD" id="cd06171">
    <property type="entry name" value="Sigma70_r4"/>
    <property type="match status" value="1"/>
</dbReference>
<dbReference type="InterPro" id="IPR007627">
    <property type="entry name" value="RNA_pol_sigma70_r2"/>
</dbReference>
<dbReference type="GO" id="GO:0003677">
    <property type="term" value="F:DNA binding"/>
    <property type="evidence" value="ECO:0007669"/>
    <property type="project" value="UniProtKB-KW"/>
</dbReference>
<evidence type="ECO:0000256" key="2">
    <source>
        <dbReference type="ARBA" id="ARBA00023015"/>
    </source>
</evidence>
<dbReference type="GO" id="GO:0006352">
    <property type="term" value="P:DNA-templated transcription initiation"/>
    <property type="evidence" value="ECO:0007669"/>
    <property type="project" value="InterPro"/>
</dbReference>
<comment type="similarity">
    <text evidence="1">Belongs to the sigma-70 factor family. ECF subfamily.</text>
</comment>
<evidence type="ECO:0000256" key="1">
    <source>
        <dbReference type="ARBA" id="ARBA00010641"/>
    </source>
</evidence>
<evidence type="ECO:0000259" key="7">
    <source>
        <dbReference type="Pfam" id="PF08281"/>
    </source>
</evidence>
<keyword evidence="2" id="KW-0805">Transcription regulation</keyword>
<dbReference type="Gene3D" id="1.10.1740.10">
    <property type="match status" value="1"/>
</dbReference>
<keyword evidence="9" id="KW-1185">Reference proteome</keyword>
<dbReference type="SUPFAM" id="SSF88946">
    <property type="entry name" value="Sigma2 domain of RNA polymerase sigma factors"/>
    <property type="match status" value="1"/>
</dbReference>
<dbReference type="Gene3D" id="1.10.10.10">
    <property type="entry name" value="Winged helix-like DNA-binding domain superfamily/Winged helix DNA-binding domain"/>
    <property type="match status" value="1"/>
</dbReference>
<dbReference type="AlphaFoldDB" id="A0A3M9NQN1"/>